<dbReference type="SUPFAM" id="SSF53686">
    <property type="entry name" value="Tryptophan synthase beta subunit-like PLP-dependent enzymes"/>
    <property type="match status" value="1"/>
</dbReference>
<sequence>MSTSALHSKFRIAATYLKHIVPYLTYTRTHTHTLSLSWSQTLCLLEELQFVDITELIGNTHLVYLNNVVEGYVGRTAAKLEMMESCSNVTKQNVLIEPTSGKTGIGLAFMAATKGYRLIITMPASTSSDGKVDAFVSGIGSGDHIDDTYDPPKTPPTYLKWSRLDNMVKLWLVGSISQKLTTSSYSINANARKI</sequence>
<dbReference type="EMBL" id="OX465078">
    <property type="protein sequence ID" value="CAI9274021.1"/>
    <property type="molecule type" value="Genomic_DNA"/>
</dbReference>
<gene>
    <name evidence="1" type="ORF">LSALG_LOCUS14136</name>
</gene>
<dbReference type="PANTHER" id="PTHR10314">
    <property type="entry name" value="CYSTATHIONINE BETA-SYNTHASE"/>
    <property type="match status" value="1"/>
</dbReference>
<keyword evidence="2" id="KW-1185">Reference proteome</keyword>
<protein>
    <recommendedName>
        <fullName evidence="3">Tryptophan synthase beta chain-like PALP domain-containing protein</fullName>
    </recommendedName>
</protein>
<evidence type="ECO:0000313" key="2">
    <source>
        <dbReference type="Proteomes" id="UP001177003"/>
    </source>
</evidence>
<dbReference type="InterPro" id="IPR036052">
    <property type="entry name" value="TrpB-like_PALP_sf"/>
</dbReference>
<organism evidence="1 2">
    <name type="scientific">Lactuca saligna</name>
    <name type="common">Willowleaf lettuce</name>
    <dbReference type="NCBI Taxonomy" id="75948"/>
    <lineage>
        <taxon>Eukaryota</taxon>
        <taxon>Viridiplantae</taxon>
        <taxon>Streptophyta</taxon>
        <taxon>Embryophyta</taxon>
        <taxon>Tracheophyta</taxon>
        <taxon>Spermatophyta</taxon>
        <taxon>Magnoliopsida</taxon>
        <taxon>eudicotyledons</taxon>
        <taxon>Gunneridae</taxon>
        <taxon>Pentapetalae</taxon>
        <taxon>asterids</taxon>
        <taxon>campanulids</taxon>
        <taxon>Asterales</taxon>
        <taxon>Asteraceae</taxon>
        <taxon>Cichorioideae</taxon>
        <taxon>Cichorieae</taxon>
        <taxon>Lactucinae</taxon>
        <taxon>Lactuca</taxon>
    </lineage>
</organism>
<reference evidence="1" key="1">
    <citation type="submission" date="2023-04" db="EMBL/GenBank/DDBJ databases">
        <authorList>
            <person name="Vijverberg K."/>
            <person name="Xiong W."/>
            <person name="Schranz E."/>
        </authorList>
    </citation>
    <scope>NUCLEOTIDE SEQUENCE</scope>
</reference>
<dbReference type="AlphaFoldDB" id="A0AA35YHG4"/>
<accession>A0AA35YHG4</accession>
<dbReference type="Proteomes" id="UP001177003">
    <property type="component" value="Chromosome 2"/>
</dbReference>
<evidence type="ECO:0000313" key="1">
    <source>
        <dbReference type="EMBL" id="CAI9274021.1"/>
    </source>
</evidence>
<proteinExistence type="predicted"/>
<name>A0AA35YHG4_LACSI</name>
<dbReference type="InterPro" id="IPR050214">
    <property type="entry name" value="Cys_Synth/Cystath_Beta-Synth"/>
</dbReference>
<evidence type="ECO:0008006" key="3">
    <source>
        <dbReference type="Google" id="ProtNLM"/>
    </source>
</evidence>
<dbReference type="Gene3D" id="3.40.50.1100">
    <property type="match status" value="2"/>
</dbReference>